<evidence type="ECO:0000256" key="4">
    <source>
        <dbReference type="ARBA" id="ARBA00023140"/>
    </source>
</evidence>
<accession>A0A7R9L121</accession>
<sequence>MAPGVPVLVISSPNTLCSAESRNKLWFNWYFNTANLYIVVNTIMLSNVIKSGLKLPALGFESVSQLLVHRLSRSPNTIQIIDTAIGRHTTRGQTLDYGMNFAAYLRDECRIGSGDVVLFVTQNSDTHAIALCGVVLAAGVYASIPVHSTLRELEEVLDVITPTLLVLDSANYEAMAKIGHLYRIKTLVLDKHGSHTSIEDIFLKTRATDSPALPVPTTADTTITYVMTSGSTGRPKAVRRTNGNHLAVVAAFGHRDVCPLTAADVLLSCGLCHICGQRSLLSAIESGACLAVLGCDENHDDVFATISKYRVTDALLVPTQLNYLVKNWPKFPPGYFATLKHVLTGAAPLTAATYEAVRRLLPDVRLRNSYGMSESGFALTVHSPDANLLANCETVGKVNPGMQIVVIDENGVPLGANQLGEICMKGDQVTPGYVNNSRENERLFTGHSYLRSGDIGYYDDNHYFYIIGRIKEMIIVDGVNIALAELERLLTGHKSVVNAAVIAVSDDGHGEVPMAFVTVVEGSDVTEQELMAYVDGQVNEHKKLRGGLRIVDKFPTTPSGKIKKPQLLAIALY</sequence>
<dbReference type="Proteomes" id="UP000759131">
    <property type="component" value="Unassembled WGS sequence"/>
</dbReference>
<dbReference type="GO" id="GO:0005777">
    <property type="term" value="C:peroxisome"/>
    <property type="evidence" value="ECO:0007669"/>
    <property type="project" value="UniProtKB-SubCell"/>
</dbReference>
<name>A0A7R9L121_9ACAR</name>
<dbReference type="InterPro" id="IPR020845">
    <property type="entry name" value="AMP-binding_CS"/>
</dbReference>
<evidence type="ECO:0000259" key="6">
    <source>
        <dbReference type="Pfam" id="PF13193"/>
    </source>
</evidence>
<dbReference type="EMBL" id="CAJPIZ010012096">
    <property type="protein sequence ID" value="CAG2113512.1"/>
    <property type="molecule type" value="Genomic_DNA"/>
</dbReference>
<dbReference type="Pfam" id="PF13193">
    <property type="entry name" value="AMP-binding_C"/>
    <property type="match status" value="1"/>
</dbReference>
<proteinExistence type="inferred from homology"/>
<gene>
    <name evidence="7" type="ORF">OSB1V03_LOCUS13481</name>
</gene>
<protein>
    <submittedName>
        <fullName evidence="7">Uncharacterized protein</fullName>
    </submittedName>
</protein>
<dbReference type="SUPFAM" id="SSF56801">
    <property type="entry name" value="Acetyl-CoA synthetase-like"/>
    <property type="match status" value="1"/>
</dbReference>
<feature type="domain" description="AMP-binding enzyme C-terminal" evidence="6">
    <location>
        <begin position="485"/>
        <end position="561"/>
    </location>
</feature>
<keyword evidence="8" id="KW-1185">Reference proteome</keyword>
<dbReference type="PANTHER" id="PTHR24096">
    <property type="entry name" value="LONG-CHAIN-FATTY-ACID--COA LIGASE"/>
    <property type="match status" value="1"/>
</dbReference>
<organism evidence="7">
    <name type="scientific">Medioppia subpectinata</name>
    <dbReference type="NCBI Taxonomy" id="1979941"/>
    <lineage>
        <taxon>Eukaryota</taxon>
        <taxon>Metazoa</taxon>
        <taxon>Ecdysozoa</taxon>
        <taxon>Arthropoda</taxon>
        <taxon>Chelicerata</taxon>
        <taxon>Arachnida</taxon>
        <taxon>Acari</taxon>
        <taxon>Acariformes</taxon>
        <taxon>Sarcoptiformes</taxon>
        <taxon>Oribatida</taxon>
        <taxon>Brachypylina</taxon>
        <taxon>Oppioidea</taxon>
        <taxon>Oppiidae</taxon>
        <taxon>Medioppia</taxon>
    </lineage>
</organism>
<evidence type="ECO:0000313" key="7">
    <source>
        <dbReference type="EMBL" id="CAD7633082.1"/>
    </source>
</evidence>
<dbReference type="Pfam" id="PF00501">
    <property type="entry name" value="AMP-binding"/>
    <property type="match status" value="1"/>
</dbReference>
<dbReference type="InterPro" id="IPR042099">
    <property type="entry name" value="ANL_N_sf"/>
</dbReference>
<feature type="domain" description="AMP-dependent synthetase/ligase" evidence="5">
    <location>
        <begin position="70"/>
        <end position="433"/>
    </location>
</feature>
<dbReference type="EMBL" id="OC866671">
    <property type="protein sequence ID" value="CAD7633082.1"/>
    <property type="molecule type" value="Genomic_DNA"/>
</dbReference>
<dbReference type="InterPro" id="IPR025110">
    <property type="entry name" value="AMP-bd_C"/>
</dbReference>
<keyword evidence="3" id="KW-0436">Ligase</keyword>
<dbReference type="InterPro" id="IPR045851">
    <property type="entry name" value="AMP-bd_C_sf"/>
</dbReference>
<evidence type="ECO:0000256" key="3">
    <source>
        <dbReference type="ARBA" id="ARBA00022598"/>
    </source>
</evidence>
<comment type="subcellular location">
    <subcellularLocation>
        <location evidence="1">Peroxisome</location>
    </subcellularLocation>
</comment>
<keyword evidence="4" id="KW-0576">Peroxisome</keyword>
<dbReference type="InterPro" id="IPR000873">
    <property type="entry name" value="AMP-dep_synth/lig_dom"/>
</dbReference>
<evidence type="ECO:0000256" key="2">
    <source>
        <dbReference type="ARBA" id="ARBA00006432"/>
    </source>
</evidence>
<evidence type="ECO:0000259" key="5">
    <source>
        <dbReference type="Pfam" id="PF00501"/>
    </source>
</evidence>
<dbReference type="PROSITE" id="PS00455">
    <property type="entry name" value="AMP_BINDING"/>
    <property type="match status" value="1"/>
</dbReference>
<dbReference type="GO" id="GO:0016405">
    <property type="term" value="F:CoA-ligase activity"/>
    <property type="evidence" value="ECO:0007669"/>
    <property type="project" value="TreeGrafter"/>
</dbReference>
<dbReference type="Gene3D" id="3.40.50.12780">
    <property type="entry name" value="N-terminal domain of ligase-like"/>
    <property type="match status" value="1"/>
</dbReference>
<comment type="similarity">
    <text evidence="2">Belongs to the ATP-dependent AMP-binding enzyme family.</text>
</comment>
<dbReference type="OrthoDB" id="6495516at2759"/>
<evidence type="ECO:0000313" key="8">
    <source>
        <dbReference type="Proteomes" id="UP000759131"/>
    </source>
</evidence>
<evidence type="ECO:0000256" key="1">
    <source>
        <dbReference type="ARBA" id="ARBA00004275"/>
    </source>
</evidence>
<reference evidence="7" key="1">
    <citation type="submission" date="2020-11" db="EMBL/GenBank/DDBJ databases">
        <authorList>
            <person name="Tran Van P."/>
        </authorList>
    </citation>
    <scope>NUCLEOTIDE SEQUENCE</scope>
</reference>
<dbReference type="PANTHER" id="PTHR24096:SF149">
    <property type="entry name" value="AMP-BINDING DOMAIN-CONTAINING PROTEIN-RELATED"/>
    <property type="match status" value="1"/>
</dbReference>
<dbReference type="AlphaFoldDB" id="A0A7R9L121"/>
<dbReference type="Gene3D" id="3.30.300.30">
    <property type="match status" value="1"/>
</dbReference>